<evidence type="ECO:0000313" key="2">
    <source>
        <dbReference type="Proteomes" id="UP001151760"/>
    </source>
</evidence>
<organism evidence="1 2">
    <name type="scientific">Tanacetum coccineum</name>
    <dbReference type="NCBI Taxonomy" id="301880"/>
    <lineage>
        <taxon>Eukaryota</taxon>
        <taxon>Viridiplantae</taxon>
        <taxon>Streptophyta</taxon>
        <taxon>Embryophyta</taxon>
        <taxon>Tracheophyta</taxon>
        <taxon>Spermatophyta</taxon>
        <taxon>Magnoliopsida</taxon>
        <taxon>eudicotyledons</taxon>
        <taxon>Gunneridae</taxon>
        <taxon>Pentapetalae</taxon>
        <taxon>asterids</taxon>
        <taxon>campanulids</taxon>
        <taxon>Asterales</taxon>
        <taxon>Asteraceae</taxon>
        <taxon>Asteroideae</taxon>
        <taxon>Anthemideae</taxon>
        <taxon>Anthemidinae</taxon>
        <taxon>Tanacetum</taxon>
    </lineage>
</organism>
<reference evidence="1" key="2">
    <citation type="submission" date="2022-01" db="EMBL/GenBank/DDBJ databases">
        <authorList>
            <person name="Yamashiro T."/>
            <person name="Shiraishi A."/>
            <person name="Satake H."/>
            <person name="Nakayama K."/>
        </authorList>
    </citation>
    <scope>NUCLEOTIDE SEQUENCE</scope>
</reference>
<sequence>MDTTRAEQIALDDALVAPANRLKIGKSNLRLNSDLKCKEATIQLVYDVLKLTPFYKAFQISADVPEIYMQEFWATATVHHHSIRFKMNNKKHIVNLEYFREMLQICPKLPNQQFEELPFKEAILIFLRDLGHYGEIKMITDVNGMYHKKNIDYAYLLWEDFIYQVENKNVKKSNKMYYPRFTKVIVNFFMTKDQSIPRWNSVNWHYARDDYMFTTIKVIFRHEDTQLYGAILSNELTNEDIRNSESYKE</sequence>
<keyword evidence="2" id="KW-1185">Reference proteome</keyword>
<reference evidence="1" key="1">
    <citation type="journal article" date="2022" name="Int. J. Mol. Sci.">
        <title>Draft Genome of Tanacetum Coccineum: Genomic Comparison of Closely Related Tanacetum-Family Plants.</title>
        <authorList>
            <person name="Yamashiro T."/>
            <person name="Shiraishi A."/>
            <person name="Nakayama K."/>
            <person name="Satake H."/>
        </authorList>
    </citation>
    <scope>NUCLEOTIDE SEQUENCE</scope>
</reference>
<accession>A0ABQ5I7C3</accession>
<proteinExistence type="predicted"/>
<dbReference type="EMBL" id="BQNB010020446">
    <property type="protein sequence ID" value="GJT96047.1"/>
    <property type="molecule type" value="Genomic_DNA"/>
</dbReference>
<protein>
    <submittedName>
        <fullName evidence="1">Uncharacterized protein</fullName>
    </submittedName>
</protein>
<dbReference type="Proteomes" id="UP001151760">
    <property type="component" value="Unassembled WGS sequence"/>
</dbReference>
<name>A0ABQ5I7C3_9ASTR</name>
<comment type="caution">
    <text evidence="1">The sequence shown here is derived from an EMBL/GenBank/DDBJ whole genome shotgun (WGS) entry which is preliminary data.</text>
</comment>
<evidence type="ECO:0000313" key="1">
    <source>
        <dbReference type="EMBL" id="GJT96047.1"/>
    </source>
</evidence>
<gene>
    <name evidence="1" type="ORF">Tco_1091565</name>
</gene>